<evidence type="ECO:0000256" key="4">
    <source>
        <dbReference type="PROSITE-ProRule" id="PRU00134"/>
    </source>
</evidence>
<keyword evidence="1" id="KW-0479">Metal-binding</keyword>
<dbReference type="Gene3D" id="2.170.270.10">
    <property type="entry name" value="SET domain"/>
    <property type="match status" value="1"/>
</dbReference>
<proteinExistence type="predicted"/>
<evidence type="ECO:0000259" key="5">
    <source>
        <dbReference type="PROSITE" id="PS50865"/>
    </source>
</evidence>
<dbReference type="RefSeq" id="XP_026686654.1">
    <property type="nucleotide sequence ID" value="XM_026830853.1"/>
</dbReference>
<dbReference type="PROSITE" id="PS01360">
    <property type="entry name" value="ZF_MYND_1"/>
    <property type="match status" value="1"/>
</dbReference>
<keyword evidence="2 4" id="KW-0863">Zinc-finger</keyword>
<dbReference type="InterPro" id="IPR002893">
    <property type="entry name" value="Znf_MYND"/>
</dbReference>
<dbReference type="GO" id="GO:0008270">
    <property type="term" value="F:zinc ion binding"/>
    <property type="evidence" value="ECO:0007669"/>
    <property type="project" value="UniProtKB-KW"/>
</dbReference>
<sequence length="239" mass="27560">MSVFRTEGSLLFTEKPFVCVLHYNQRLKRCDHCFEEKKLTNCRLCDKIAYCSSQCEEKGWPMHKFECPNMKRISPKIVPESVGMMARIIYKLKYCKGLAVKGFYGEKENEYRTFGNLQSHYEELQQDRKRLEDFLSLTHILEDFMGHTEVLPPPTELLTIYGKMLINSFNIMDPNMNTIGSGLYLGASRFDHSCVPNAVATFSGTTISIRLIKPVSPFDWSKGTARAYAVYELSKPKMF</sequence>
<dbReference type="Pfam" id="PF01753">
    <property type="entry name" value="zf-MYND"/>
    <property type="match status" value="1"/>
</dbReference>
<evidence type="ECO:0000313" key="6">
    <source>
        <dbReference type="Proteomes" id="UP000079169"/>
    </source>
</evidence>
<name>A0A3Q0JE08_DIACI</name>
<dbReference type="SUPFAM" id="SSF144232">
    <property type="entry name" value="HIT/MYND zinc finger-like"/>
    <property type="match status" value="1"/>
</dbReference>
<dbReference type="AlphaFoldDB" id="A0A3Q0JE08"/>
<dbReference type="SUPFAM" id="SSF82199">
    <property type="entry name" value="SET domain"/>
    <property type="match status" value="1"/>
</dbReference>
<evidence type="ECO:0000256" key="3">
    <source>
        <dbReference type="ARBA" id="ARBA00022833"/>
    </source>
</evidence>
<feature type="domain" description="MYND-type" evidence="5">
    <location>
        <begin position="30"/>
        <end position="67"/>
    </location>
</feature>
<gene>
    <name evidence="7" type="primary">LOC103519301</name>
</gene>
<protein>
    <submittedName>
        <fullName evidence="7">Histone-lysine N-methyltransferase SMYD3 isoform X5</fullName>
    </submittedName>
</protein>
<dbReference type="InterPro" id="IPR046341">
    <property type="entry name" value="SET_dom_sf"/>
</dbReference>
<keyword evidence="3" id="KW-0862">Zinc</keyword>
<evidence type="ECO:0000313" key="7">
    <source>
        <dbReference type="RefSeq" id="XP_026686654.1"/>
    </source>
</evidence>
<dbReference type="PROSITE" id="PS50865">
    <property type="entry name" value="ZF_MYND_2"/>
    <property type="match status" value="1"/>
</dbReference>
<dbReference type="Gene3D" id="1.10.220.160">
    <property type="match status" value="1"/>
</dbReference>
<accession>A0A3Q0JE08</accession>
<organism evidence="6 7">
    <name type="scientific">Diaphorina citri</name>
    <name type="common">Asian citrus psyllid</name>
    <dbReference type="NCBI Taxonomy" id="121845"/>
    <lineage>
        <taxon>Eukaryota</taxon>
        <taxon>Metazoa</taxon>
        <taxon>Ecdysozoa</taxon>
        <taxon>Arthropoda</taxon>
        <taxon>Hexapoda</taxon>
        <taxon>Insecta</taxon>
        <taxon>Pterygota</taxon>
        <taxon>Neoptera</taxon>
        <taxon>Paraneoptera</taxon>
        <taxon>Hemiptera</taxon>
        <taxon>Sternorrhyncha</taxon>
        <taxon>Psylloidea</taxon>
        <taxon>Psyllidae</taxon>
        <taxon>Diaphorininae</taxon>
        <taxon>Diaphorina</taxon>
    </lineage>
</organism>
<dbReference type="GeneID" id="103519301"/>
<dbReference type="Gene3D" id="6.10.140.2220">
    <property type="match status" value="1"/>
</dbReference>
<evidence type="ECO:0000256" key="2">
    <source>
        <dbReference type="ARBA" id="ARBA00022771"/>
    </source>
</evidence>
<dbReference type="CTD" id="64754"/>
<dbReference type="Proteomes" id="UP000079169">
    <property type="component" value="Unplaced"/>
</dbReference>
<reference evidence="7" key="1">
    <citation type="submission" date="2025-08" db="UniProtKB">
        <authorList>
            <consortium name="RefSeq"/>
        </authorList>
    </citation>
    <scope>IDENTIFICATION</scope>
</reference>
<dbReference type="PANTHER" id="PTHR12197">
    <property type="entry name" value="HISTONE-LYSINE N-METHYLTRANSFERASE SMYD"/>
    <property type="match status" value="1"/>
</dbReference>
<dbReference type="InterPro" id="IPR050869">
    <property type="entry name" value="H3K4_H4K5_MeTrfase"/>
</dbReference>
<evidence type="ECO:0000256" key="1">
    <source>
        <dbReference type="ARBA" id="ARBA00022723"/>
    </source>
</evidence>
<keyword evidence="6" id="KW-1185">Reference proteome</keyword>
<dbReference type="GO" id="GO:0005634">
    <property type="term" value="C:nucleus"/>
    <property type="evidence" value="ECO:0007669"/>
    <property type="project" value="TreeGrafter"/>
</dbReference>
<dbReference type="PANTHER" id="PTHR12197:SF251">
    <property type="entry name" value="EG:BACR7C10.4 PROTEIN"/>
    <property type="match status" value="1"/>
</dbReference>